<feature type="transmembrane region" description="Helical" evidence="10">
    <location>
        <begin position="560"/>
        <end position="581"/>
    </location>
</feature>
<dbReference type="AlphaFoldDB" id="A0A0D7BTP6"/>
<keyword evidence="7 10" id="KW-0256">Endoplasmic reticulum</keyword>
<evidence type="ECO:0000256" key="3">
    <source>
        <dbReference type="ARBA" id="ARBA00008715"/>
    </source>
</evidence>
<dbReference type="Proteomes" id="UP000054007">
    <property type="component" value="Unassembled WGS sequence"/>
</dbReference>
<dbReference type="PANTHER" id="PTHR12413:SF1">
    <property type="entry name" value="DOLICHYL PYROPHOSPHATE MAN9GLCNAC2 ALPHA-1,3-GLUCOSYLTRANSFERASE"/>
    <property type="match status" value="1"/>
</dbReference>
<evidence type="ECO:0000256" key="8">
    <source>
        <dbReference type="ARBA" id="ARBA00022989"/>
    </source>
</evidence>
<evidence type="ECO:0000256" key="9">
    <source>
        <dbReference type="ARBA" id="ARBA00023136"/>
    </source>
</evidence>
<proteinExistence type="inferred from homology"/>
<feature type="transmembrane region" description="Helical" evidence="10">
    <location>
        <begin position="419"/>
        <end position="439"/>
    </location>
</feature>
<protein>
    <recommendedName>
        <fullName evidence="10">Alpha-1,3-glucosyltransferase</fullName>
        <ecNumber evidence="10">2.4.1.-</ecNumber>
    </recommendedName>
</protein>
<keyword evidence="6 10" id="KW-0812">Transmembrane</keyword>
<dbReference type="Pfam" id="PF03155">
    <property type="entry name" value="Alg6_Alg8"/>
    <property type="match status" value="1"/>
</dbReference>
<feature type="region of interest" description="Disordered" evidence="11">
    <location>
        <begin position="36"/>
        <end position="68"/>
    </location>
</feature>
<evidence type="ECO:0000256" key="4">
    <source>
        <dbReference type="ARBA" id="ARBA00022676"/>
    </source>
</evidence>
<accession>A0A0D7BTP6</accession>
<dbReference type="PANTHER" id="PTHR12413">
    <property type="entry name" value="DOLICHYL GLYCOSYLTRANSFERASE"/>
    <property type="match status" value="1"/>
</dbReference>
<keyword evidence="13" id="KW-1185">Reference proteome</keyword>
<evidence type="ECO:0000256" key="2">
    <source>
        <dbReference type="ARBA" id="ARBA00004922"/>
    </source>
</evidence>
<feature type="transmembrane region" description="Helical" evidence="10">
    <location>
        <begin position="532"/>
        <end position="548"/>
    </location>
</feature>
<feature type="transmembrane region" description="Helical" evidence="10">
    <location>
        <begin position="451"/>
        <end position="468"/>
    </location>
</feature>
<dbReference type="EMBL" id="KN880435">
    <property type="protein sequence ID" value="KIY73549.1"/>
    <property type="molecule type" value="Genomic_DNA"/>
</dbReference>
<comment type="similarity">
    <text evidence="3 10">Belongs to the ALG6/ALG8 glucosyltransferase family.</text>
</comment>
<evidence type="ECO:0000256" key="10">
    <source>
        <dbReference type="RuleBase" id="RU363110"/>
    </source>
</evidence>
<feature type="transmembrane region" description="Helical" evidence="10">
    <location>
        <begin position="475"/>
        <end position="492"/>
    </location>
</feature>
<dbReference type="GO" id="GO:0042281">
    <property type="term" value="F:dolichyl pyrophosphate Man9GlcNAc2 alpha-1,3-glucosyltransferase activity"/>
    <property type="evidence" value="ECO:0007669"/>
    <property type="project" value="TreeGrafter"/>
</dbReference>
<feature type="region of interest" description="Disordered" evidence="11">
    <location>
        <begin position="650"/>
        <end position="670"/>
    </location>
</feature>
<gene>
    <name evidence="12" type="ORF">CYLTODRAFT_341880</name>
</gene>
<dbReference type="InterPro" id="IPR004856">
    <property type="entry name" value="Glyco_trans_ALG6/ALG8"/>
</dbReference>
<reference evidence="12 13" key="1">
    <citation type="journal article" date="2015" name="Fungal Genet. Biol.">
        <title>Evolution of novel wood decay mechanisms in Agaricales revealed by the genome sequences of Fistulina hepatica and Cylindrobasidium torrendii.</title>
        <authorList>
            <person name="Floudas D."/>
            <person name="Held B.W."/>
            <person name="Riley R."/>
            <person name="Nagy L.G."/>
            <person name="Koehler G."/>
            <person name="Ransdell A.S."/>
            <person name="Younus H."/>
            <person name="Chow J."/>
            <person name="Chiniquy J."/>
            <person name="Lipzen A."/>
            <person name="Tritt A."/>
            <person name="Sun H."/>
            <person name="Haridas S."/>
            <person name="LaButti K."/>
            <person name="Ohm R.A."/>
            <person name="Kues U."/>
            <person name="Blanchette R.A."/>
            <person name="Grigoriev I.V."/>
            <person name="Minto R.E."/>
            <person name="Hibbett D.S."/>
        </authorList>
    </citation>
    <scope>NUCLEOTIDE SEQUENCE [LARGE SCALE GENOMIC DNA]</scope>
    <source>
        <strain evidence="12 13">FP15055 ss-10</strain>
    </source>
</reference>
<evidence type="ECO:0000256" key="1">
    <source>
        <dbReference type="ARBA" id="ARBA00004477"/>
    </source>
</evidence>
<dbReference type="EC" id="2.4.1.-" evidence="10"/>
<name>A0A0D7BTP6_9AGAR</name>
<evidence type="ECO:0000313" key="12">
    <source>
        <dbReference type="EMBL" id="KIY73549.1"/>
    </source>
</evidence>
<evidence type="ECO:0000313" key="13">
    <source>
        <dbReference type="Proteomes" id="UP000054007"/>
    </source>
</evidence>
<dbReference type="STRING" id="1314674.A0A0D7BTP6"/>
<comment type="pathway">
    <text evidence="2 10">Protein modification; protein glycosylation.</text>
</comment>
<feature type="transmembrane region" description="Helical" evidence="10">
    <location>
        <begin position="355"/>
        <end position="374"/>
    </location>
</feature>
<dbReference type="GO" id="GO:0005789">
    <property type="term" value="C:endoplasmic reticulum membrane"/>
    <property type="evidence" value="ECO:0007669"/>
    <property type="project" value="UniProtKB-SubCell"/>
</dbReference>
<evidence type="ECO:0000256" key="7">
    <source>
        <dbReference type="ARBA" id="ARBA00022824"/>
    </source>
</evidence>
<feature type="transmembrane region" description="Helical" evidence="10">
    <location>
        <begin position="239"/>
        <end position="260"/>
    </location>
</feature>
<keyword evidence="8 10" id="KW-1133">Transmembrane helix</keyword>
<dbReference type="UniPathway" id="UPA00378"/>
<dbReference type="OrthoDB" id="5589195at2759"/>
<keyword evidence="5 10" id="KW-0808">Transferase</keyword>
<evidence type="ECO:0000256" key="11">
    <source>
        <dbReference type="SAM" id="MobiDB-lite"/>
    </source>
</evidence>
<organism evidence="12 13">
    <name type="scientific">Cylindrobasidium torrendii FP15055 ss-10</name>
    <dbReference type="NCBI Taxonomy" id="1314674"/>
    <lineage>
        <taxon>Eukaryota</taxon>
        <taxon>Fungi</taxon>
        <taxon>Dikarya</taxon>
        <taxon>Basidiomycota</taxon>
        <taxon>Agaricomycotina</taxon>
        <taxon>Agaricomycetes</taxon>
        <taxon>Agaricomycetidae</taxon>
        <taxon>Agaricales</taxon>
        <taxon>Marasmiineae</taxon>
        <taxon>Physalacriaceae</taxon>
        <taxon>Cylindrobasidium</taxon>
    </lineage>
</organism>
<sequence>MRHGFPSAVSPAPIDITSAGITVHAPKARRSLPQWLYSEDGYGSDSSDQPPSRPPSTGSVGSVGSVATPITGPGPRARFASFSSLVTAGSTTQPAASSSASSPARRLIKYAFTFPAPTVSAYPTLSKLSRPFQNPTTFTIAIAILVRLALSLGSHSGMATPPMFGDFEAQRHWMELTLRLPVSQWYNYELEWWGLDYPPLTAYVSLFWGWVGELVFSGKERGWFALDASRGNEDPSLKVFMRWTVVLSDALVYIPALVWWTSLRIRSKRSRSTALLVTILQPSLLLVDFGHFQYNSVMLGFTLLSLCCFQTSRDGLGCLFFVLALSFKQMALYYAPAIGSYLLAKCIYTRSFPSFVKFGAVTTMAFLIIFLPFIPSSLQQVIHRIFPLARGLFEDKVANFWCATDVVVKWRRRISRDGLVLLSTGLTVLFFAPSALVFLWPRKDSPVSPRVLPFALLTSSLAFFLFSFQVHEKTILVPMLALIAAIPPVSTAPTDASKFDWNVFGEDTHGVFILANNVACFSMWPLLKRDGLGLQYFTVIAFWNYLAYRPSSGRSLIGAVSKVVYTAIIVLHLLEAVVAVPARYPDLWPVLNVLVSTPVFAALWLWSAAKMYMESWAGGGFGFGGGEGSATTETTDGLASPATTILLPPMSSRTRADSRPRHRKTSTREGLLRARSPLAGFSQGSLAGVAAGGLGGAS</sequence>
<feature type="transmembrane region" description="Helical" evidence="10">
    <location>
        <begin position="587"/>
        <end position="606"/>
    </location>
</feature>
<keyword evidence="9 10" id="KW-0472">Membrane</keyword>
<comment type="subcellular location">
    <subcellularLocation>
        <location evidence="1 10">Endoplasmic reticulum membrane</location>
        <topology evidence="1 10">Multi-pass membrane protein</topology>
    </subcellularLocation>
</comment>
<evidence type="ECO:0000256" key="6">
    <source>
        <dbReference type="ARBA" id="ARBA00022692"/>
    </source>
</evidence>
<evidence type="ECO:0000256" key="5">
    <source>
        <dbReference type="ARBA" id="ARBA00022679"/>
    </source>
</evidence>
<feature type="compositionally biased region" description="Low complexity" evidence="11">
    <location>
        <begin position="37"/>
        <end position="68"/>
    </location>
</feature>
<keyword evidence="4 10" id="KW-0328">Glycosyltransferase</keyword>
<feature type="transmembrane region" description="Helical" evidence="10">
    <location>
        <begin position="316"/>
        <end position="335"/>
    </location>
</feature>